<dbReference type="CDD" id="cd10918">
    <property type="entry name" value="CE4_NodB_like_5s_6s"/>
    <property type="match status" value="1"/>
</dbReference>
<sequence length="320" mass="37828">MSKNFSFDQFSKLLPFESIILVYHLVSDNDVKHVKHLFPYRSPKQFEKDLDFLSKHFEFIDWDDFINKKKTSKPSVLLTFDDGYREFYDIISPILLRKGIFAINYINPKFIDNNEMMWRNKASLIVSGIIENKNFQDKMFEWTGNKSKDIISSVLSINFKDKHQLDEIADHLEIDIKNYLKTNPVYLTAEQLQKLKNDGFGIASHGWDHPLYNQLSLIEQLENTQKSLDHMNENHFMIDSFAFPFTDHLVKNQFFDSVFSQNPDLRVTFGAAGLKLDSNEKNIQRIPIEIRNYSVEEVLKNEIIYYQFLKNIKKNMIKRS</sequence>
<dbReference type="Pfam" id="PF01522">
    <property type="entry name" value="Polysacc_deac_1"/>
    <property type="match status" value="1"/>
</dbReference>
<comment type="subcellular location">
    <subcellularLocation>
        <location evidence="1">Secreted</location>
    </subcellularLocation>
</comment>
<reference evidence="5" key="1">
    <citation type="submission" date="2016-10" db="EMBL/GenBank/DDBJ databases">
        <authorList>
            <person name="Varghese N."/>
            <person name="Submissions S."/>
        </authorList>
    </citation>
    <scope>NUCLEOTIDE SEQUENCE [LARGE SCALE GENOMIC DNA]</scope>
    <source>
        <strain evidence="5">DSM 19684</strain>
    </source>
</reference>
<evidence type="ECO:0000313" key="5">
    <source>
        <dbReference type="Proteomes" id="UP000199203"/>
    </source>
</evidence>
<dbReference type="GO" id="GO:0005975">
    <property type="term" value="P:carbohydrate metabolic process"/>
    <property type="evidence" value="ECO:0007669"/>
    <property type="project" value="InterPro"/>
</dbReference>
<dbReference type="EMBL" id="FNBH01000003">
    <property type="protein sequence ID" value="SDG06455.1"/>
    <property type="molecule type" value="Genomic_DNA"/>
</dbReference>
<dbReference type="SUPFAM" id="SSF88713">
    <property type="entry name" value="Glycoside hydrolase/deacetylase"/>
    <property type="match status" value="1"/>
</dbReference>
<evidence type="ECO:0000256" key="2">
    <source>
        <dbReference type="ARBA" id="ARBA00022729"/>
    </source>
</evidence>
<evidence type="ECO:0000259" key="3">
    <source>
        <dbReference type="Pfam" id="PF01522"/>
    </source>
</evidence>
<dbReference type="GO" id="GO:0016810">
    <property type="term" value="F:hydrolase activity, acting on carbon-nitrogen (but not peptide) bonds"/>
    <property type="evidence" value="ECO:0007669"/>
    <property type="project" value="InterPro"/>
</dbReference>
<feature type="domain" description="NodB homology" evidence="3">
    <location>
        <begin position="68"/>
        <end position="233"/>
    </location>
</feature>
<dbReference type="AlphaFoldDB" id="A0A1G7R6Y3"/>
<evidence type="ECO:0000313" key="4">
    <source>
        <dbReference type="EMBL" id="SDG06455.1"/>
    </source>
</evidence>
<dbReference type="InterPro" id="IPR051398">
    <property type="entry name" value="Polysacch_Deacetylase"/>
</dbReference>
<gene>
    <name evidence="4" type="ORF">SAMN05421825_2577</name>
</gene>
<keyword evidence="5" id="KW-1185">Reference proteome</keyword>
<accession>A0A1G7R6Y3</accession>
<dbReference type="InterPro" id="IPR011330">
    <property type="entry name" value="Glyco_hydro/deAcase_b/a-brl"/>
</dbReference>
<dbReference type="Gene3D" id="3.20.20.370">
    <property type="entry name" value="Glycoside hydrolase/deacetylase"/>
    <property type="match status" value="1"/>
</dbReference>
<organism evidence="4 5">
    <name type="scientific">Epilithonimonas hungarica</name>
    <dbReference type="NCBI Taxonomy" id="454006"/>
    <lineage>
        <taxon>Bacteria</taxon>
        <taxon>Pseudomonadati</taxon>
        <taxon>Bacteroidota</taxon>
        <taxon>Flavobacteriia</taxon>
        <taxon>Flavobacteriales</taxon>
        <taxon>Weeksellaceae</taxon>
        <taxon>Chryseobacterium group</taxon>
        <taxon>Epilithonimonas</taxon>
    </lineage>
</organism>
<dbReference type="InterPro" id="IPR002509">
    <property type="entry name" value="NODB_dom"/>
</dbReference>
<dbReference type="STRING" id="454006.SAMN05421825_2577"/>
<dbReference type="Proteomes" id="UP000199203">
    <property type="component" value="Unassembled WGS sequence"/>
</dbReference>
<name>A0A1G7R6Y3_9FLAO</name>
<evidence type="ECO:0000256" key="1">
    <source>
        <dbReference type="ARBA" id="ARBA00004613"/>
    </source>
</evidence>
<proteinExistence type="predicted"/>
<dbReference type="PANTHER" id="PTHR34216:SF3">
    <property type="entry name" value="POLY-BETA-1,6-N-ACETYL-D-GLUCOSAMINE N-DEACETYLASE"/>
    <property type="match status" value="1"/>
</dbReference>
<dbReference type="GO" id="GO:0005576">
    <property type="term" value="C:extracellular region"/>
    <property type="evidence" value="ECO:0007669"/>
    <property type="project" value="UniProtKB-SubCell"/>
</dbReference>
<keyword evidence="2" id="KW-0732">Signal</keyword>
<dbReference type="PANTHER" id="PTHR34216">
    <property type="match status" value="1"/>
</dbReference>
<protein>
    <submittedName>
        <fullName evidence="4">Polysaccharide deacetylase</fullName>
    </submittedName>
</protein>